<dbReference type="AlphaFoldDB" id="A0A0C1ZN17"/>
<keyword evidence="1" id="KW-0812">Transmembrane</keyword>
<evidence type="ECO:0000313" key="3">
    <source>
        <dbReference type="Proteomes" id="UP000031586"/>
    </source>
</evidence>
<accession>A0A0C1ZN17</accession>
<keyword evidence="1" id="KW-1133">Transmembrane helix</keyword>
<sequence length="59" mass="6333">MFVAGFAAGSIFVCGFIEGVIFAGSVVVVADEQPEASIRKINGIDFIFTFISPLNKKTY</sequence>
<proteinExistence type="predicted"/>
<dbReference type="PATRIC" id="fig|1229493.5.peg.5913"/>
<dbReference type="EMBL" id="JPRD01000008">
    <property type="protein sequence ID" value="KIF54381.1"/>
    <property type="molecule type" value="Genomic_DNA"/>
</dbReference>
<dbReference type="Proteomes" id="UP000031586">
    <property type="component" value="Unassembled WGS sequence"/>
</dbReference>
<protein>
    <submittedName>
        <fullName evidence="2">Uncharacterized protein</fullName>
    </submittedName>
</protein>
<reference evidence="2 3" key="1">
    <citation type="submission" date="2014-07" db="EMBL/GenBank/DDBJ databases">
        <title>Unique and conserved regions in Vibrio harveyi and related species in comparison with the shrimp pathogen Vibrio harveyi CAIM 1792.</title>
        <authorList>
            <person name="Espinoza-Valles I."/>
            <person name="Vora G."/>
            <person name="Leekitcharoenphon P."/>
            <person name="Ussery D."/>
            <person name="Hoj L."/>
            <person name="Gomez-Gil B."/>
        </authorList>
    </citation>
    <scope>NUCLEOTIDE SEQUENCE [LARGE SCALE GENOMIC DNA]</scope>
    <source>
        <strain evidence="3">CAIM 1854 / LMG 25443</strain>
    </source>
</reference>
<evidence type="ECO:0000313" key="2">
    <source>
        <dbReference type="EMBL" id="KIF54381.1"/>
    </source>
</evidence>
<keyword evidence="1" id="KW-0472">Membrane</keyword>
<name>A0A0C1ZN17_9VIBR</name>
<comment type="caution">
    <text evidence="2">The sequence shown here is derived from an EMBL/GenBank/DDBJ whole genome shotgun (WGS) entry which is preliminary data.</text>
</comment>
<evidence type="ECO:0000256" key="1">
    <source>
        <dbReference type="SAM" id="Phobius"/>
    </source>
</evidence>
<feature type="transmembrane region" description="Helical" evidence="1">
    <location>
        <begin position="6"/>
        <end position="30"/>
    </location>
</feature>
<organism evidence="2 3">
    <name type="scientific">Vibrio owensii CAIM 1854 = LMG 25443</name>
    <dbReference type="NCBI Taxonomy" id="1229493"/>
    <lineage>
        <taxon>Bacteria</taxon>
        <taxon>Pseudomonadati</taxon>
        <taxon>Pseudomonadota</taxon>
        <taxon>Gammaproteobacteria</taxon>
        <taxon>Vibrionales</taxon>
        <taxon>Vibrionaceae</taxon>
        <taxon>Vibrio</taxon>
    </lineage>
</organism>
<gene>
    <name evidence="2" type="ORF">H735_04890</name>
</gene>
<dbReference type="RefSeq" id="WP_020198101.1">
    <property type="nucleotide sequence ID" value="NZ_BAOH01000224.1"/>
</dbReference>